<dbReference type="Proteomes" id="UP001302602">
    <property type="component" value="Unassembled WGS sequence"/>
</dbReference>
<organism evidence="4 5">
    <name type="scientific">Parathielavia appendiculata</name>
    <dbReference type="NCBI Taxonomy" id="2587402"/>
    <lineage>
        <taxon>Eukaryota</taxon>
        <taxon>Fungi</taxon>
        <taxon>Dikarya</taxon>
        <taxon>Ascomycota</taxon>
        <taxon>Pezizomycotina</taxon>
        <taxon>Sordariomycetes</taxon>
        <taxon>Sordariomycetidae</taxon>
        <taxon>Sordariales</taxon>
        <taxon>Chaetomiaceae</taxon>
        <taxon>Parathielavia</taxon>
    </lineage>
</organism>
<protein>
    <recommendedName>
        <fullName evidence="3">DUF6536 domain-containing protein</fullName>
    </recommendedName>
</protein>
<keyword evidence="2" id="KW-1133">Transmembrane helix</keyword>
<reference evidence="4" key="1">
    <citation type="journal article" date="2023" name="Mol. Phylogenet. Evol.">
        <title>Genome-scale phylogeny and comparative genomics of the fungal order Sordariales.</title>
        <authorList>
            <person name="Hensen N."/>
            <person name="Bonometti L."/>
            <person name="Westerberg I."/>
            <person name="Brannstrom I.O."/>
            <person name="Guillou S."/>
            <person name="Cros-Aarteil S."/>
            <person name="Calhoun S."/>
            <person name="Haridas S."/>
            <person name="Kuo A."/>
            <person name="Mondo S."/>
            <person name="Pangilinan J."/>
            <person name="Riley R."/>
            <person name="LaButti K."/>
            <person name="Andreopoulos B."/>
            <person name="Lipzen A."/>
            <person name="Chen C."/>
            <person name="Yan M."/>
            <person name="Daum C."/>
            <person name="Ng V."/>
            <person name="Clum A."/>
            <person name="Steindorff A."/>
            <person name="Ohm R.A."/>
            <person name="Martin F."/>
            <person name="Silar P."/>
            <person name="Natvig D.O."/>
            <person name="Lalanne C."/>
            <person name="Gautier V."/>
            <person name="Ament-Velasquez S.L."/>
            <person name="Kruys A."/>
            <person name="Hutchinson M.I."/>
            <person name="Powell A.J."/>
            <person name="Barry K."/>
            <person name="Miller A.N."/>
            <person name="Grigoriev I.V."/>
            <person name="Debuchy R."/>
            <person name="Gladieux P."/>
            <person name="Hiltunen Thoren M."/>
            <person name="Johannesson H."/>
        </authorList>
    </citation>
    <scope>NUCLEOTIDE SEQUENCE</scope>
    <source>
        <strain evidence="4">CBS 731.68</strain>
    </source>
</reference>
<keyword evidence="2" id="KW-0472">Membrane</keyword>
<feature type="transmembrane region" description="Helical" evidence="2">
    <location>
        <begin position="834"/>
        <end position="863"/>
    </location>
</feature>
<feature type="transmembrane region" description="Helical" evidence="2">
    <location>
        <begin position="358"/>
        <end position="379"/>
    </location>
</feature>
<dbReference type="AlphaFoldDB" id="A0AAN6TX65"/>
<gene>
    <name evidence="4" type="ORF">N657DRAFT_576349</name>
</gene>
<dbReference type="PANTHER" id="PTHR35395:SF1">
    <property type="entry name" value="DUF6536 DOMAIN-CONTAINING PROTEIN"/>
    <property type="match status" value="1"/>
</dbReference>
<sequence>MEMLIPPRDHGPSTYRYTWDENGEIAQVTRVRDSRPFSIARRSPGWQSAQWPFQSIITTTTITTATTDNDPASPASPSCHHHQHRRASSSSAFHSTWQPDSPHPHPQTTTNKTISNGSSEETPTSRVSLVPDYVATFLRFLRSSINSNTTPESTLTIQQQHPETPIMIPHRDRYYTSRNSDEAEKQERTITPQKKHCVVQIVVPSEHPHPQHQQHRSGVADFYDERGVRIYPDDSVHVLEAGIEGVDSRDCDREAGGEHPVVGEEEQGFLGSSVVWDRVSGGFTGEKGNGGDKNWKRRGGTRWLSGWRAGVAMNVLAVFVVLMAGFVCLVVAISRVSLDGERSAFFVGPCAAARGPEGGLHAVISVFVVVLVAGANYTFQVIASPTREEVTAAHLGREWLDIGIPSFRGIRRIERGRGFLAVMVLVMAVLTQIMYNAVIYVSQTAPNYKAALVSEPFVAGASFNSDSSNNVGGLSRVDLETLQQRAARGETVRLSASACINQFSAEFETEYSAVLLISASSSASLIQTSLGTIQDLVPTASAIQYCLAFPAAAPTCEVSLNAPLLGSVALVNAITLLATATVLFRRPSSFRPLATLGDAISSFLQDPDPTTQGACLLSKSDVRHGRWPLQESKFWVPRTHRWLRSVSGARWLATFSLWVACISLCAGGLAFSLTPSHPETTTPQHLPPFGSTPSPHALILLPASSIPPSAAAVLASLPQLLLANLYLAVNALLTTYYLSQESALFATGPAPRSLRVSADDAEGEQTTSVYLTLPVPVSALLMACFMGLAFILSQSFFAVSVRLEEVHISSLSGDEALSLSSGSRVPSPAGERTIVALGFSGLGLLVLLVVFVLLAVAVVGLGLRRAPPVGVVNGDMFGNPMALPGGSCSAVLSARCHPLAREKGLWREPVMWGVVREGVGFGVSHCGFTAGRAGVVVPGRNYA</sequence>
<dbReference type="Pfam" id="PF20163">
    <property type="entry name" value="DUF6536"/>
    <property type="match status" value="1"/>
</dbReference>
<name>A0AAN6TX65_9PEZI</name>
<keyword evidence="5" id="KW-1185">Reference proteome</keyword>
<proteinExistence type="predicted"/>
<accession>A0AAN6TX65</accession>
<evidence type="ECO:0000313" key="5">
    <source>
        <dbReference type="Proteomes" id="UP001302602"/>
    </source>
</evidence>
<feature type="transmembrane region" description="Helical" evidence="2">
    <location>
        <begin position="564"/>
        <end position="584"/>
    </location>
</feature>
<feature type="transmembrane region" description="Helical" evidence="2">
    <location>
        <begin position="651"/>
        <end position="674"/>
    </location>
</feature>
<dbReference type="RefSeq" id="XP_062646153.1">
    <property type="nucleotide sequence ID" value="XM_062789168.1"/>
</dbReference>
<dbReference type="GeneID" id="87825938"/>
<dbReference type="PANTHER" id="PTHR35395">
    <property type="entry name" value="DUF6536 DOMAIN-CONTAINING PROTEIN"/>
    <property type="match status" value="1"/>
</dbReference>
<feature type="transmembrane region" description="Helical" evidence="2">
    <location>
        <begin position="418"/>
        <end position="441"/>
    </location>
</feature>
<feature type="transmembrane region" description="Helical" evidence="2">
    <location>
        <begin position="311"/>
        <end position="338"/>
    </location>
</feature>
<evidence type="ECO:0000313" key="4">
    <source>
        <dbReference type="EMBL" id="KAK4122382.1"/>
    </source>
</evidence>
<feature type="transmembrane region" description="Helical" evidence="2">
    <location>
        <begin position="769"/>
        <end position="792"/>
    </location>
</feature>
<dbReference type="InterPro" id="IPR046623">
    <property type="entry name" value="DUF6536"/>
</dbReference>
<feature type="transmembrane region" description="Helical" evidence="2">
    <location>
        <begin position="721"/>
        <end position="739"/>
    </location>
</feature>
<reference evidence="4" key="2">
    <citation type="submission" date="2023-05" db="EMBL/GenBank/DDBJ databases">
        <authorList>
            <consortium name="Lawrence Berkeley National Laboratory"/>
            <person name="Steindorff A."/>
            <person name="Hensen N."/>
            <person name="Bonometti L."/>
            <person name="Westerberg I."/>
            <person name="Brannstrom I.O."/>
            <person name="Guillou S."/>
            <person name="Cros-Aarteil S."/>
            <person name="Calhoun S."/>
            <person name="Haridas S."/>
            <person name="Kuo A."/>
            <person name="Mondo S."/>
            <person name="Pangilinan J."/>
            <person name="Riley R."/>
            <person name="Labutti K."/>
            <person name="Andreopoulos B."/>
            <person name="Lipzen A."/>
            <person name="Chen C."/>
            <person name="Yanf M."/>
            <person name="Daum C."/>
            <person name="Ng V."/>
            <person name="Clum A."/>
            <person name="Ohm R."/>
            <person name="Martin F."/>
            <person name="Silar P."/>
            <person name="Natvig D."/>
            <person name="Lalanne C."/>
            <person name="Gautier V."/>
            <person name="Ament-Velasquez S.L."/>
            <person name="Kruys A."/>
            <person name="Hutchinson M.I."/>
            <person name="Powell A.J."/>
            <person name="Barry K."/>
            <person name="Miller A.N."/>
            <person name="Grigoriev I.V."/>
            <person name="Debuchy R."/>
            <person name="Gladieux P."/>
            <person name="Thoren M.H."/>
            <person name="Johannesson H."/>
        </authorList>
    </citation>
    <scope>NUCLEOTIDE SEQUENCE</scope>
    <source>
        <strain evidence="4">CBS 731.68</strain>
    </source>
</reference>
<evidence type="ECO:0000259" key="3">
    <source>
        <dbReference type="Pfam" id="PF20163"/>
    </source>
</evidence>
<evidence type="ECO:0000256" key="2">
    <source>
        <dbReference type="SAM" id="Phobius"/>
    </source>
</evidence>
<evidence type="ECO:0000256" key="1">
    <source>
        <dbReference type="SAM" id="MobiDB-lite"/>
    </source>
</evidence>
<feature type="region of interest" description="Disordered" evidence="1">
    <location>
        <begin position="65"/>
        <end position="127"/>
    </location>
</feature>
<feature type="compositionally biased region" description="Polar residues" evidence="1">
    <location>
        <begin position="106"/>
        <end position="127"/>
    </location>
</feature>
<comment type="caution">
    <text evidence="4">The sequence shown here is derived from an EMBL/GenBank/DDBJ whole genome shotgun (WGS) entry which is preliminary data.</text>
</comment>
<keyword evidence="2" id="KW-0812">Transmembrane</keyword>
<feature type="domain" description="DUF6536" evidence="3">
    <location>
        <begin position="307"/>
        <end position="458"/>
    </location>
</feature>
<dbReference type="EMBL" id="MU853231">
    <property type="protein sequence ID" value="KAK4122382.1"/>
    <property type="molecule type" value="Genomic_DNA"/>
</dbReference>